<organism evidence="1 2">
    <name type="scientific">Ambrosia artemisiifolia</name>
    <name type="common">Common ragweed</name>
    <dbReference type="NCBI Taxonomy" id="4212"/>
    <lineage>
        <taxon>Eukaryota</taxon>
        <taxon>Viridiplantae</taxon>
        <taxon>Streptophyta</taxon>
        <taxon>Embryophyta</taxon>
        <taxon>Tracheophyta</taxon>
        <taxon>Spermatophyta</taxon>
        <taxon>Magnoliopsida</taxon>
        <taxon>eudicotyledons</taxon>
        <taxon>Gunneridae</taxon>
        <taxon>Pentapetalae</taxon>
        <taxon>asterids</taxon>
        <taxon>campanulids</taxon>
        <taxon>Asterales</taxon>
        <taxon>Asteraceae</taxon>
        <taxon>Asteroideae</taxon>
        <taxon>Heliantheae alliance</taxon>
        <taxon>Heliantheae</taxon>
        <taxon>Ambrosia</taxon>
    </lineage>
</organism>
<sequence length="292" mass="33143">MRDYNKQTVLKVGYYKLNEVLKVDSNGGIGAWFCLTLKSINKRTRMLITRVALADPSDCCATHKSKILLLFSLCISLSFGNCRMGASTKYNIFRMDEYPALFSLEQFKDASVADCISDCYGITIINFRWNRIPSSEEEEWKLEALTLDLMSFDSGSGSNEWGWILFRVVCKLSTSASEPQRVKMESRVKSEDIKDYEVLGQSPKRPNLLSASLATFTKARLFCLESWTADVIVSDSIKLWVLRAILIEVYACGGQELVQRWMRLITMEIGIFECGECESESSLTQGLEDFFC</sequence>
<dbReference type="EMBL" id="JAMZMK010005943">
    <property type="protein sequence ID" value="KAI7751251.1"/>
    <property type="molecule type" value="Genomic_DNA"/>
</dbReference>
<keyword evidence="2" id="KW-1185">Reference proteome</keyword>
<evidence type="ECO:0000313" key="2">
    <source>
        <dbReference type="Proteomes" id="UP001206925"/>
    </source>
</evidence>
<reference evidence="1" key="1">
    <citation type="submission" date="2022-06" db="EMBL/GenBank/DDBJ databases">
        <title>Uncovering the hologenomic basis of an extraordinary plant invasion.</title>
        <authorList>
            <person name="Bieker V.C."/>
            <person name="Martin M.D."/>
            <person name="Gilbert T."/>
            <person name="Hodgins K."/>
            <person name="Battlay P."/>
            <person name="Petersen B."/>
            <person name="Wilson J."/>
        </authorList>
    </citation>
    <scope>NUCLEOTIDE SEQUENCE</scope>
    <source>
        <strain evidence="1">AA19_3_7</strain>
        <tissue evidence="1">Leaf</tissue>
    </source>
</reference>
<dbReference type="Proteomes" id="UP001206925">
    <property type="component" value="Unassembled WGS sequence"/>
</dbReference>
<evidence type="ECO:0000313" key="1">
    <source>
        <dbReference type="EMBL" id="KAI7751251.1"/>
    </source>
</evidence>
<proteinExistence type="predicted"/>
<dbReference type="AlphaFoldDB" id="A0AAD5D383"/>
<protein>
    <submittedName>
        <fullName evidence="1">Uncharacterized protein</fullName>
    </submittedName>
</protein>
<comment type="caution">
    <text evidence="1">The sequence shown here is derived from an EMBL/GenBank/DDBJ whole genome shotgun (WGS) entry which is preliminary data.</text>
</comment>
<name>A0AAD5D383_AMBAR</name>
<accession>A0AAD5D383</accession>
<gene>
    <name evidence="1" type="ORF">M8C21_016013</name>
</gene>